<reference evidence="1" key="1">
    <citation type="submission" date="2019-08" db="EMBL/GenBank/DDBJ databases">
        <authorList>
            <person name="Kucharzyk K."/>
            <person name="Murdoch R.W."/>
            <person name="Higgins S."/>
            <person name="Loffler F."/>
        </authorList>
    </citation>
    <scope>NUCLEOTIDE SEQUENCE</scope>
</reference>
<organism evidence="1">
    <name type="scientific">bioreactor metagenome</name>
    <dbReference type="NCBI Taxonomy" id="1076179"/>
    <lineage>
        <taxon>unclassified sequences</taxon>
        <taxon>metagenomes</taxon>
        <taxon>ecological metagenomes</taxon>
    </lineage>
</organism>
<name>A0A645I3J0_9ZZZZ</name>
<evidence type="ECO:0000313" key="1">
    <source>
        <dbReference type="EMBL" id="MPN45818.1"/>
    </source>
</evidence>
<comment type="caution">
    <text evidence="1">The sequence shown here is derived from an EMBL/GenBank/DDBJ whole genome shotgun (WGS) entry which is preliminary data.</text>
</comment>
<dbReference type="AlphaFoldDB" id="A0A645I3J0"/>
<protein>
    <submittedName>
        <fullName evidence="1">Uncharacterized protein</fullName>
    </submittedName>
</protein>
<gene>
    <name evidence="1" type="ORF">SDC9_193390</name>
</gene>
<accession>A0A645I3J0</accession>
<proteinExistence type="predicted"/>
<dbReference type="EMBL" id="VSSQ01105982">
    <property type="protein sequence ID" value="MPN45818.1"/>
    <property type="molecule type" value="Genomic_DNA"/>
</dbReference>
<sequence>MVNYKRMGDKSYLNYVRSELRFKCDWKRRLFSTNYTIVSETVVTKRSDKLLLKAPRKYAFNDAYSLSDKVDNFYDENFWEDYNIIEPEQSLESAVNKLRKSIKN</sequence>